<dbReference type="Proteomes" id="UP000605990">
    <property type="component" value="Unassembled WGS sequence"/>
</dbReference>
<gene>
    <name evidence="2" type="ORF">H8R27_05725</name>
</gene>
<keyword evidence="3" id="KW-1185">Reference proteome</keyword>
<evidence type="ECO:0000313" key="3">
    <source>
        <dbReference type="Proteomes" id="UP000605990"/>
    </source>
</evidence>
<protein>
    <recommendedName>
        <fullName evidence="4">TonB C-terminal domain-containing protein</fullName>
    </recommendedName>
</protein>
<evidence type="ECO:0008006" key="4">
    <source>
        <dbReference type="Google" id="ProtNLM"/>
    </source>
</evidence>
<name>A0ABR7IXA0_9FLAO</name>
<feature type="signal peptide" evidence="1">
    <location>
        <begin position="1"/>
        <end position="17"/>
    </location>
</feature>
<keyword evidence="1" id="KW-0732">Signal</keyword>
<dbReference type="EMBL" id="JACRUN010000002">
    <property type="protein sequence ID" value="MBC5834382.1"/>
    <property type="molecule type" value="Genomic_DNA"/>
</dbReference>
<evidence type="ECO:0000256" key="1">
    <source>
        <dbReference type="SAM" id="SignalP"/>
    </source>
</evidence>
<dbReference type="RefSeq" id="WP_166126275.1">
    <property type="nucleotide sequence ID" value="NZ_JAANOQ010000003.1"/>
</dbReference>
<accession>A0ABR7IXA0</accession>
<evidence type="ECO:0000313" key="2">
    <source>
        <dbReference type="EMBL" id="MBC5834382.1"/>
    </source>
</evidence>
<feature type="chain" id="PRO_5045400168" description="TonB C-terminal domain-containing protein" evidence="1">
    <location>
        <begin position="18"/>
        <end position="155"/>
    </location>
</feature>
<proteinExistence type="predicted"/>
<comment type="caution">
    <text evidence="2">The sequence shown here is derived from an EMBL/GenBank/DDBJ whole genome shotgun (WGS) entry which is preliminary data.</text>
</comment>
<organism evidence="2 3">
    <name type="scientific">Flavobacterium bernardetii</name>
    <dbReference type="NCBI Taxonomy" id="2813823"/>
    <lineage>
        <taxon>Bacteria</taxon>
        <taxon>Pseudomonadati</taxon>
        <taxon>Bacteroidota</taxon>
        <taxon>Flavobacteriia</taxon>
        <taxon>Flavobacteriales</taxon>
        <taxon>Flavobacteriaceae</taxon>
        <taxon>Flavobacterium</taxon>
    </lineage>
</organism>
<reference evidence="2 3" key="1">
    <citation type="submission" date="2020-08" db="EMBL/GenBank/DDBJ databases">
        <title>Description of novel Flavobacterium F-408 isolate.</title>
        <authorList>
            <person name="Saticioglu I.B."/>
            <person name="Duman M."/>
            <person name="Altun S."/>
        </authorList>
    </citation>
    <scope>NUCLEOTIDE SEQUENCE [LARGE SCALE GENOMIC DNA]</scope>
    <source>
        <strain evidence="2 3">F-408</strain>
    </source>
</reference>
<sequence length="155" mass="17407">MKKLLFLFVLLSQYAIAQNPKPFVTCSKKISYTVDDLNLRKKVGMDLAFPLSNPTYFGGEEALKKYFLTNPLNTSKTFRTLIGFAVNCKGKLGNFLIASNGEGEMLTLSEQVLEIVKKMPLKWKPATSADGKPVDSYQVIQFTIVNGKFSDVYYK</sequence>